<dbReference type="GO" id="GO:0004180">
    <property type="term" value="F:carboxypeptidase activity"/>
    <property type="evidence" value="ECO:0007669"/>
    <property type="project" value="UniProtKB-KW"/>
</dbReference>
<dbReference type="Gene3D" id="2.60.40.10">
    <property type="entry name" value="Immunoglobulins"/>
    <property type="match status" value="1"/>
</dbReference>
<evidence type="ECO:0000313" key="1">
    <source>
        <dbReference type="EMBL" id="MBR8638243.1"/>
    </source>
</evidence>
<sequence>MPASDVTLTVNAPGFRPEALPVQASGSEATALQVPLRSGAQLRGVVRAGAHRESLTDARVTLVDAAGNVVGITTTGPDGDYAFADLDAGSYSVIAAGYPPVAKKVTVDGRGLEEVPLELGHPDN</sequence>
<dbReference type="Proteomes" id="UP000682308">
    <property type="component" value="Unassembled WGS sequence"/>
</dbReference>
<evidence type="ECO:0000313" key="2">
    <source>
        <dbReference type="Proteomes" id="UP000682308"/>
    </source>
</evidence>
<gene>
    <name evidence="1" type="ORF">KEF29_00345</name>
</gene>
<dbReference type="EMBL" id="JAGTPG010000001">
    <property type="protein sequence ID" value="MBR8638243.1"/>
    <property type="molecule type" value="Genomic_DNA"/>
</dbReference>
<name>A0A941F7X4_9ACTN</name>
<organism evidence="1 2">
    <name type="scientific">Streptomyces tuirus</name>
    <dbReference type="NCBI Taxonomy" id="68278"/>
    <lineage>
        <taxon>Bacteria</taxon>
        <taxon>Bacillati</taxon>
        <taxon>Actinomycetota</taxon>
        <taxon>Actinomycetes</taxon>
        <taxon>Kitasatosporales</taxon>
        <taxon>Streptomycetaceae</taxon>
        <taxon>Streptomyces</taxon>
    </lineage>
</organism>
<dbReference type="Pfam" id="PF13620">
    <property type="entry name" value="CarboxypepD_reg"/>
    <property type="match status" value="1"/>
</dbReference>
<reference evidence="1 2" key="1">
    <citation type="submission" date="2021-04" db="EMBL/GenBank/DDBJ databases">
        <title>Characterization of the biosynthetic gene cluster of new lipopeptides with antitumor activity in the genome of the marine Streptomyces PHM034.</title>
        <authorList>
            <person name="Ceniceros A."/>
            <person name="Canedo L."/>
            <person name="Mendez C."/>
            <person name="Olano C."/>
            <person name="Schleissner C."/>
            <person name="Cuevas C."/>
            <person name="De La Calle F."/>
            <person name="Salas J.A."/>
        </authorList>
    </citation>
    <scope>NUCLEOTIDE SEQUENCE [LARGE SCALE GENOMIC DNA]</scope>
    <source>
        <strain evidence="1 2">PHM034</strain>
    </source>
</reference>
<dbReference type="InterPro" id="IPR013783">
    <property type="entry name" value="Ig-like_fold"/>
</dbReference>
<keyword evidence="1" id="KW-0378">Hydrolase</keyword>
<protein>
    <submittedName>
        <fullName evidence="1">Carboxypeptidase regulatory-like domain-containing protein</fullName>
    </submittedName>
</protein>
<dbReference type="SUPFAM" id="SSF49478">
    <property type="entry name" value="Cna protein B-type domain"/>
    <property type="match status" value="1"/>
</dbReference>
<dbReference type="GO" id="GO:0005975">
    <property type="term" value="P:carbohydrate metabolic process"/>
    <property type="evidence" value="ECO:0007669"/>
    <property type="project" value="UniProtKB-ARBA"/>
</dbReference>
<keyword evidence="2" id="KW-1185">Reference proteome</keyword>
<accession>A0A941F7X4</accession>
<dbReference type="AlphaFoldDB" id="A0A941F7X4"/>
<comment type="caution">
    <text evidence="1">The sequence shown here is derived from an EMBL/GenBank/DDBJ whole genome shotgun (WGS) entry which is preliminary data.</text>
</comment>
<keyword evidence="1" id="KW-0645">Protease</keyword>
<proteinExistence type="predicted"/>
<keyword evidence="1" id="KW-0121">Carboxypeptidase</keyword>